<evidence type="ECO:0000313" key="2">
    <source>
        <dbReference type="EMBL" id="MCG2618138.1"/>
    </source>
</evidence>
<dbReference type="Proteomes" id="UP001165367">
    <property type="component" value="Unassembled WGS sequence"/>
</dbReference>
<protein>
    <recommendedName>
        <fullName evidence="4">Gliding motility-associated protein GldM C-terminal domain-containing protein</fullName>
    </recommendedName>
</protein>
<organism evidence="2 3">
    <name type="scientific">Terrimonas ginsenosidimutans</name>
    <dbReference type="NCBI Taxonomy" id="2908004"/>
    <lineage>
        <taxon>Bacteria</taxon>
        <taxon>Pseudomonadati</taxon>
        <taxon>Bacteroidota</taxon>
        <taxon>Chitinophagia</taxon>
        <taxon>Chitinophagales</taxon>
        <taxon>Chitinophagaceae</taxon>
        <taxon>Terrimonas</taxon>
    </lineage>
</organism>
<dbReference type="RefSeq" id="WP_237877331.1">
    <property type="nucleotide sequence ID" value="NZ_JAKLTR010000035.1"/>
</dbReference>
<name>A0ABS9L0N4_9BACT</name>
<evidence type="ECO:0008006" key="4">
    <source>
        <dbReference type="Google" id="ProtNLM"/>
    </source>
</evidence>
<dbReference type="EMBL" id="JAKLTR010000035">
    <property type="protein sequence ID" value="MCG2618138.1"/>
    <property type="molecule type" value="Genomic_DNA"/>
</dbReference>
<comment type="caution">
    <text evidence="2">The sequence shown here is derived from an EMBL/GenBank/DDBJ whole genome shotgun (WGS) entry which is preliminary data.</text>
</comment>
<keyword evidence="1" id="KW-0732">Signal</keyword>
<feature type="signal peptide" evidence="1">
    <location>
        <begin position="1"/>
        <end position="19"/>
    </location>
</feature>
<accession>A0ABS9L0N4</accession>
<sequence length="195" mass="21285">MKAIIVIVMLAFVSLPSWAQCKENITGQQMKKGMYISTRLGQDAKEYAAEILSADGTSFSCRFLHSSSVYQFVDFKRASDGPVTRMQATVKSSKGGGFAAGTVFIVNTFMLDPEPCDLATAPVTGKFYDVFATFAADGKTYLARIRKNAAGYTVFFVHSSAQYTTDENFKVLTVKGGGYKVGSTMVVKHARILQF</sequence>
<proteinExistence type="predicted"/>
<evidence type="ECO:0000256" key="1">
    <source>
        <dbReference type="SAM" id="SignalP"/>
    </source>
</evidence>
<feature type="chain" id="PRO_5045365881" description="Gliding motility-associated protein GldM C-terminal domain-containing protein" evidence="1">
    <location>
        <begin position="20"/>
        <end position="195"/>
    </location>
</feature>
<evidence type="ECO:0000313" key="3">
    <source>
        <dbReference type="Proteomes" id="UP001165367"/>
    </source>
</evidence>
<reference evidence="2" key="1">
    <citation type="submission" date="2022-01" db="EMBL/GenBank/DDBJ databases">
        <authorList>
            <person name="Jo J.-H."/>
            <person name="Im W.-T."/>
        </authorList>
    </citation>
    <scope>NUCLEOTIDE SEQUENCE</scope>
    <source>
        <strain evidence="2">NA20</strain>
    </source>
</reference>
<keyword evidence="3" id="KW-1185">Reference proteome</keyword>
<gene>
    <name evidence="2" type="ORF">LZZ85_27795</name>
</gene>